<feature type="domain" description="Integrase SAM-like N-terminal" evidence="3">
    <location>
        <begin position="2"/>
        <end position="48"/>
    </location>
</feature>
<dbReference type="InterPro" id="IPR004107">
    <property type="entry name" value="Integrase_SAM-like_N"/>
</dbReference>
<dbReference type="EMBL" id="JBHLWH010000001">
    <property type="protein sequence ID" value="MFC0246929.1"/>
    <property type="molecule type" value="Genomic_DNA"/>
</dbReference>
<feature type="region of interest" description="Disordered" evidence="2">
    <location>
        <begin position="85"/>
        <end position="142"/>
    </location>
</feature>
<keyword evidence="5" id="KW-1185">Reference proteome</keyword>
<feature type="compositionally biased region" description="Basic and acidic residues" evidence="2">
    <location>
        <begin position="109"/>
        <end position="121"/>
    </location>
</feature>
<protein>
    <recommendedName>
        <fullName evidence="3">Integrase SAM-like N-terminal domain-containing protein</fullName>
    </recommendedName>
</protein>
<evidence type="ECO:0000313" key="5">
    <source>
        <dbReference type="Proteomes" id="UP001589766"/>
    </source>
</evidence>
<dbReference type="Gene3D" id="1.10.150.130">
    <property type="match status" value="1"/>
</dbReference>
<evidence type="ECO:0000256" key="1">
    <source>
        <dbReference type="ARBA" id="ARBA00023125"/>
    </source>
</evidence>
<evidence type="ECO:0000256" key="2">
    <source>
        <dbReference type="SAM" id="MobiDB-lite"/>
    </source>
</evidence>
<comment type="caution">
    <text evidence="4">The sequence shown here is derived from an EMBL/GenBank/DDBJ whole genome shotgun (WGS) entry which is preliminary data.</text>
</comment>
<dbReference type="InterPro" id="IPR011010">
    <property type="entry name" value="DNA_brk_join_enz"/>
</dbReference>
<gene>
    <name evidence="4" type="ORF">ACFFIO_00220</name>
</gene>
<evidence type="ECO:0000313" key="4">
    <source>
        <dbReference type="EMBL" id="MFC0246929.1"/>
    </source>
</evidence>
<dbReference type="Pfam" id="PF14659">
    <property type="entry name" value="Phage_int_SAM_3"/>
    <property type="match status" value="1"/>
</dbReference>
<keyword evidence="1" id="KW-0238">DNA-binding</keyword>
<proteinExistence type="predicted"/>
<dbReference type="Proteomes" id="UP001589766">
    <property type="component" value="Unassembled WGS sequence"/>
</dbReference>
<reference evidence="4 5" key="1">
    <citation type="submission" date="2024-09" db="EMBL/GenBank/DDBJ databases">
        <authorList>
            <person name="Sun Q."/>
            <person name="Mori K."/>
        </authorList>
    </citation>
    <scope>NUCLEOTIDE SEQUENCE [LARGE SCALE GENOMIC DNA]</scope>
    <source>
        <strain evidence="4 5">CCM 7609</strain>
    </source>
</reference>
<organism evidence="4 5">
    <name type="scientific">Citricoccus parietis</name>
    <dbReference type="NCBI Taxonomy" id="592307"/>
    <lineage>
        <taxon>Bacteria</taxon>
        <taxon>Bacillati</taxon>
        <taxon>Actinomycetota</taxon>
        <taxon>Actinomycetes</taxon>
        <taxon>Micrococcales</taxon>
        <taxon>Micrococcaceae</taxon>
        <taxon>Citricoccus</taxon>
    </lineage>
</organism>
<accession>A0ABV6F0N8</accession>
<sequence length="142" mass="15678">MMQHWLDGRAKAHVDDSTIGDYESINRNWIVPVLGHYRLDKLTAEHIELLHAEIREAGRAPSMGLKAHRVLSLVLKDAVQHGLLGINPCSGVDAPRTSSARRATRGRRGRQDPPGGRRDTEQGTLGPRPRPPPERGPRPVLG</sequence>
<dbReference type="InterPro" id="IPR010998">
    <property type="entry name" value="Integrase_recombinase_N"/>
</dbReference>
<evidence type="ECO:0000259" key="3">
    <source>
        <dbReference type="Pfam" id="PF14659"/>
    </source>
</evidence>
<name>A0ABV6F0N8_9MICC</name>
<feature type="compositionally biased region" description="Basic and acidic residues" evidence="2">
    <location>
        <begin position="131"/>
        <end position="142"/>
    </location>
</feature>
<dbReference type="SUPFAM" id="SSF56349">
    <property type="entry name" value="DNA breaking-rejoining enzymes"/>
    <property type="match status" value="1"/>
</dbReference>
<dbReference type="RefSeq" id="WP_378039724.1">
    <property type="nucleotide sequence ID" value="NZ_JBHLWH010000001.1"/>
</dbReference>